<feature type="domain" description="Sodium/calcium exchanger membrane region" evidence="11">
    <location>
        <begin position="107"/>
        <end position="250"/>
    </location>
</feature>
<feature type="transmembrane region" description="Helical" evidence="10">
    <location>
        <begin position="408"/>
        <end position="425"/>
    </location>
</feature>
<feature type="transmembrane region" description="Helical" evidence="10">
    <location>
        <begin position="97"/>
        <end position="116"/>
    </location>
</feature>
<name>A0A7J6WZW0_THATH</name>
<gene>
    <name evidence="12" type="ORF">FRX31_007455</name>
</gene>
<dbReference type="PANTHER" id="PTHR12266">
    <property type="entry name" value="NA+/CA2+ K+ INDEPENDENT EXCHANGER"/>
    <property type="match status" value="1"/>
</dbReference>
<dbReference type="AlphaFoldDB" id="A0A7J6WZW0"/>
<protein>
    <submittedName>
        <fullName evidence="12">Cation/calcium exchanger</fullName>
    </submittedName>
</protein>
<feature type="transmembrane region" description="Helical" evidence="10">
    <location>
        <begin position="232"/>
        <end position="250"/>
    </location>
</feature>
<feature type="transmembrane region" description="Helical" evidence="10">
    <location>
        <begin position="548"/>
        <end position="566"/>
    </location>
</feature>
<feature type="transmembrane region" description="Helical" evidence="10">
    <location>
        <begin position="344"/>
        <end position="363"/>
    </location>
</feature>
<dbReference type="PANTHER" id="PTHR12266:SF18">
    <property type="entry name" value="CATION_CALCIUM EXCHANGER 2"/>
    <property type="match status" value="1"/>
</dbReference>
<keyword evidence="4 10" id="KW-0812">Transmembrane</keyword>
<evidence type="ECO:0000256" key="10">
    <source>
        <dbReference type="SAM" id="Phobius"/>
    </source>
</evidence>
<feature type="transmembrane region" description="Helical" evidence="10">
    <location>
        <begin position="375"/>
        <end position="396"/>
    </location>
</feature>
<evidence type="ECO:0000256" key="5">
    <source>
        <dbReference type="ARBA" id="ARBA00022989"/>
    </source>
</evidence>
<keyword evidence="3" id="KW-0050">Antiport</keyword>
<organism evidence="12 13">
    <name type="scientific">Thalictrum thalictroides</name>
    <name type="common">Rue-anemone</name>
    <name type="synonym">Anemone thalictroides</name>
    <dbReference type="NCBI Taxonomy" id="46969"/>
    <lineage>
        <taxon>Eukaryota</taxon>
        <taxon>Viridiplantae</taxon>
        <taxon>Streptophyta</taxon>
        <taxon>Embryophyta</taxon>
        <taxon>Tracheophyta</taxon>
        <taxon>Spermatophyta</taxon>
        <taxon>Magnoliopsida</taxon>
        <taxon>Ranunculales</taxon>
        <taxon>Ranunculaceae</taxon>
        <taxon>Thalictroideae</taxon>
        <taxon>Thalictrum</taxon>
    </lineage>
</organism>
<dbReference type="Gene3D" id="1.20.1420.30">
    <property type="entry name" value="NCX, central ion-binding region"/>
    <property type="match status" value="2"/>
</dbReference>
<reference evidence="12 13" key="1">
    <citation type="submission" date="2020-06" db="EMBL/GenBank/DDBJ databases">
        <title>Transcriptomic and genomic resources for Thalictrum thalictroides and T. hernandezii: Facilitating candidate gene discovery in an emerging model plant lineage.</title>
        <authorList>
            <person name="Arias T."/>
            <person name="Riano-Pachon D.M."/>
            <person name="Di Stilio V.S."/>
        </authorList>
    </citation>
    <scope>NUCLEOTIDE SEQUENCE [LARGE SCALE GENOMIC DNA]</scope>
    <source>
        <strain evidence="13">cv. WT478/WT964</strain>
        <tissue evidence="12">Leaves</tissue>
    </source>
</reference>
<keyword evidence="8" id="KW-0739">Sodium transport</keyword>
<dbReference type="GO" id="GO:0015297">
    <property type="term" value="F:antiporter activity"/>
    <property type="evidence" value="ECO:0007669"/>
    <property type="project" value="UniProtKB-KW"/>
</dbReference>
<feature type="transmembrane region" description="Helical" evidence="10">
    <location>
        <begin position="207"/>
        <end position="226"/>
    </location>
</feature>
<dbReference type="EMBL" id="JABWDY010007406">
    <property type="protein sequence ID" value="KAF5202964.1"/>
    <property type="molecule type" value="Genomic_DNA"/>
</dbReference>
<feature type="transmembrane region" description="Helical" evidence="10">
    <location>
        <begin position="173"/>
        <end position="195"/>
    </location>
</feature>
<dbReference type="GO" id="GO:0008324">
    <property type="term" value="F:monoatomic cation transmembrane transporter activity"/>
    <property type="evidence" value="ECO:0007669"/>
    <property type="project" value="TreeGrafter"/>
</dbReference>
<accession>A0A7J6WZW0</accession>
<comment type="similarity">
    <text evidence="9">Belongs to the Ca(2+):cation antiporter (CaCA) (TC 2.A.19) family. Cation/calcium exchanger (CCX) subfamily.</text>
</comment>
<evidence type="ECO:0000313" key="12">
    <source>
        <dbReference type="EMBL" id="KAF5202964.1"/>
    </source>
</evidence>
<keyword evidence="8" id="KW-0406">Ion transport</keyword>
<dbReference type="GO" id="GO:0006814">
    <property type="term" value="P:sodium ion transport"/>
    <property type="evidence" value="ECO:0007669"/>
    <property type="project" value="UniProtKB-KW"/>
</dbReference>
<evidence type="ECO:0000256" key="6">
    <source>
        <dbReference type="ARBA" id="ARBA00023053"/>
    </source>
</evidence>
<evidence type="ECO:0000256" key="1">
    <source>
        <dbReference type="ARBA" id="ARBA00004141"/>
    </source>
</evidence>
<evidence type="ECO:0000256" key="9">
    <source>
        <dbReference type="ARBA" id="ARBA00038187"/>
    </source>
</evidence>
<dbReference type="InterPro" id="IPR044880">
    <property type="entry name" value="NCX_ion-bd_dom_sf"/>
</dbReference>
<feature type="transmembrane region" description="Helical" evidence="10">
    <location>
        <begin position="518"/>
        <end position="536"/>
    </location>
</feature>
<dbReference type="Pfam" id="PF01699">
    <property type="entry name" value="Na_Ca_ex"/>
    <property type="match status" value="2"/>
</dbReference>
<feature type="transmembrane region" description="Helical" evidence="10">
    <location>
        <begin position="431"/>
        <end position="455"/>
    </location>
</feature>
<dbReference type="GO" id="GO:0016020">
    <property type="term" value="C:membrane"/>
    <property type="evidence" value="ECO:0007669"/>
    <property type="project" value="UniProtKB-SubCell"/>
</dbReference>
<feature type="domain" description="Sodium/calcium exchanger membrane region" evidence="11">
    <location>
        <begin position="411"/>
        <end position="564"/>
    </location>
</feature>
<dbReference type="Proteomes" id="UP000554482">
    <property type="component" value="Unassembled WGS sequence"/>
</dbReference>
<evidence type="ECO:0000256" key="2">
    <source>
        <dbReference type="ARBA" id="ARBA00022448"/>
    </source>
</evidence>
<keyword evidence="13" id="KW-1185">Reference proteome</keyword>
<feature type="transmembrane region" description="Helical" evidence="10">
    <location>
        <begin position="12"/>
        <end position="33"/>
    </location>
</feature>
<comment type="subcellular location">
    <subcellularLocation>
        <location evidence="1">Membrane</location>
        <topology evidence="1">Multi-pass membrane protein</topology>
    </subcellularLocation>
</comment>
<evidence type="ECO:0000313" key="13">
    <source>
        <dbReference type="Proteomes" id="UP000554482"/>
    </source>
</evidence>
<dbReference type="InterPro" id="IPR004837">
    <property type="entry name" value="NaCa_Exmemb"/>
</dbReference>
<evidence type="ECO:0000259" key="11">
    <source>
        <dbReference type="Pfam" id="PF01699"/>
    </source>
</evidence>
<comment type="caution">
    <text evidence="12">The sequence shown here is derived from an EMBL/GenBank/DDBJ whole genome shotgun (WGS) entry which is preliminary data.</text>
</comment>
<evidence type="ECO:0000256" key="4">
    <source>
        <dbReference type="ARBA" id="ARBA00022692"/>
    </source>
</evidence>
<proteinExistence type="inferred from homology"/>
<dbReference type="OrthoDB" id="407410at2759"/>
<evidence type="ECO:0000256" key="3">
    <source>
        <dbReference type="ARBA" id="ARBA00022449"/>
    </source>
</evidence>
<keyword evidence="2" id="KW-0813">Transport</keyword>
<keyword evidence="5 10" id="KW-1133">Transmembrane helix</keyword>
<keyword evidence="6" id="KW-0915">Sodium</keyword>
<keyword evidence="7 10" id="KW-0472">Membrane</keyword>
<evidence type="ECO:0000256" key="8">
    <source>
        <dbReference type="ARBA" id="ARBA00023201"/>
    </source>
</evidence>
<dbReference type="InterPro" id="IPR051359">
    <property type="entry name" value="CaCA_antiporter"/>
</dbReference>
<evidence type="ECO:0000256" key="7">
    <source>
        <dbReference type="ARBA" id="ARBA00023136"/>
    </source>
</evidence>
<sequence>MASSFSIPKSKAYLVFLNISFVLLFGLFCKTHLSSSSESILSSPNLALTTDTQEGCKELAKLKDYKAKCVYLKTQRSCDTNGYIDYLYLFYCLSGNWPSLGFTLVFLWLIVLFYLLGDTASVYFCSSLESLSKILKLSPTIAGVTLLSLGNGAPDLFSSLVSFTGNGSRSVGVNSVLGGAFFVSCIVVGVICVIVGPSQIYVVKFDFVRDVCFLLFGLSALLLIVIVGKINLWGALGFLALYIIYVFVVYKTNGHSNSDIEDGVSGIGSNYGDELGVPILRSFQTEEFIFAKEEELEANDNCDAEKICSSWKSSAPFGWFLYIIELPLSLPRRMTIPVVSEDNWSKPFAVISITIAPFFLALICDSQMSTTEFKTRLAIYIFGGSVGVLFGVLALFTTKTSCPPQKFLLPWLVVGFAMSVTWSYITANELVALLVSIGYIFGISPSILGLTVLAWGNSLGDLITNVAMSMKGGAEGTQVAISGCYAGPIFNLLVGLGLSQIVSTWGVYPSSLLVSKDLFLLETLAFLVIGLLWALVILPWRKMKLDRFLGIGLLVIYLGCISLRLVQTLGTL</sequence>